<accession>A0AAW2JSI1</accession>
<dbReference type="EMBL" id="JACGWJ010000032">
    <property type="protein sequence ID" value="KAL0297063.1"/>
    <property type="molecule type" value="Genomic_DNA"/>
</dbReference>
<name>A0AAW2JSI1_SESRA</name>
<comment type="similarity">
    <text evidence="1">Belongs to the plant acyltransferase family.</text>
</comment>
<keyword evidence="3" id="KW-0012">Acyltransferase</keyword>
<comment type="caution">
    <text evidence="4">The sequence shown here is derived from an EMBL/GenBank/DDBJ whole genome shotgun (WGS) entry which is preliminary data.</text>
</comment>
<dbReference type="GO" id="GO:0016746">
    <property type="term" value="F:acyltransferase activity"/>
    <property type="evidence" value="ECO:0007669"/>
    <property type="project" value="UniProtKB-KW"/>
</dbReference>
<keyword evidence="2" id="KW-0808">Transferase</keyword>
<reference evidence="4" key="1">
    <citation type="submission" date="2020-06" db="EMBL/GenBank/DDBJ databases">
        <authorList>
            <person name="Li T."/>
            <person name="Hu X."/>
            <person name="Zhang T."/>
            <person name="Song X."/>
            <person name="Zhang H."/>
            <person name="Dai N."/>
            <person name="Sheng W."/>
            <person name="Hou X."/>
            <person name="Wei L."/>
        </authorList>
    </citation>
    <scope>NUCLEOTIDE SEQUENCE</scope>
    <source>
        <strain evidence="4">G02</strain>
        <tissue evidence="4">Leaf</tissue>
    </source>
</reference>
<dbReference type="Pfam" id="PF02458">
    <property type="entry name" value="Transferase"/>
    <property type="match status" value="1"/>
</dbReference>
<organism evidence="4">
    <name type="scientific">Sesamum radiatum</name>
    <name type="common">Black benniseed</name>
    <dbReference type="NCBI Taxonomy" id="300843"/>
    <lineage>
        <taxon>Eukaryota</taxon>
        <taxon>Viridiplantae</taxon>
        <taxon>Streptophyta</taxon>
        <taxon>Embryophyta</taxon>
        <taxon>Tracheophyta</taxon>
        <taxon>Spermatophyta</taxon>
        <taxon>Magnoliopsida</taxon>
        <taxon>eudicotyledons</taxon>
        <taxon>Gunneridae</taxon>
        <taxon>Pentapetalae</taxon>
        <taxon>asterids</taxon>
        <taxon>lamiids</taxon>
        <taxon>Lamiales</taxon>
        <taxon>Pedaliaceae</taxon>
        <taxon>Sesamum</taxon>
    </lineage>
</organism>
<dbReference type="PANTHER" id="PTHR31623:SF17">
    <property type="entry name" value="F21J9.9"/>
    <property type="match status" value="1"/>
</dbReference>
<dbReference type="InterPro" id="IPR023213">
    <property type="entry name" value="CAT-like_dom_sf"/>
</dbReference>
<dbReference type="Gene3D" id="3.30.559.10">
    <property type="entry name" value="Chloramphenicol acetyltransferase-like domain"/>
    <property type="match status" value="1"/>
</dbReference>
<evidence type="ECO:0000256" key="1">
    <source>
        <dbReference type="ARBA" id="ARBA00009861"/>
    </source>
</evidence>
<gene>
    <name evidence="4" type="ORF">Sradi_6758400</name>
</gene>
<evidence type="ECO:0000256" key="3">
    <source>
        <dbReference type="ARBA" id="ARBA00023315"/>
    </source>
</evidence>
<proteinExistence type="inferred from homology"/>
<sequence length="90" mass="10366">MAEANNKGKLVTFTFTSLCWFPLYEADFGWGKPVWVEMLAGMLYKNLVFFTDTATGGWIEARINLRKEDMEKFEADLELQEFLSNSEIVA</sequence>
<protein>
    <submittedName>
        <fullName evidence="4">(13S,14R)-1,13-dihydroxy-N-methylcanadine 13-O-acetyltransferase AT1</fullName>
    </submittedName>
</protein>
<reference evidence="4" key="2">
    <citation type="journal article" date="2024" name="Plant">
        <title>Genomic evolution and insights into agronomic trait innovations of Sesamum species.</title>
        <authorList>
            <person name="Miao H."/>
            <person name="Wang L."/>
            <person name="Qu L."/>
            <person name="Liu H."/>
            <person name="Sun Y."/>
            <person name="Le M."/>
            <person name="Wang Q."/>
            <person name="Wei S."/>
            <person name="Zheng Y."/>
            <person name="Lin W."/>
            <person name="Duan Y."/>
            <person name="Cao H."/>
            <person name="Xiong S."/>
            <person name="Wang X."/>
            <person name="Wei L."/>
            <person name="Li C."/>
            <person name="Ma Q."/>
            <person name="Ju M."/>
            <person name="Zhao R."/>
            <person name="Li G."/>
            <person name="Mu C."/>
            <person name="Tian Q."/>
            <person name="Mei H."/>
            <person name="Zhang T."/>
            <person name="Gao T."/>
            <person name="Zhang H."/>
        </authorList>
    </citation>
    <scope>NUCLEOTIDE SEQUENCE</scope>
    <source>
        <strain evidence="4">G02</strain>
    </source>
</reference>
<dbReference type="AlphaFoldDB" id="A0AAW2JSI1"/>
<dbReference type="PANTHER" id="PTHR31623">
    <property type="entry name" value="F21J9.9"/>
    <property type="match status" value="1"/>
</dbReference>
<evidence type="ECO:0000313" key="4">
    <source>
        <dbReference type="EMBL" id="KAL0297063.1"/>
    </source>
</evidence>
<evidence type="ECO:0000256" key="2">
    <source>
        <dbReference type="ARBA" id="ARBA00022679"/>
    </source>
</evidence>